<accession>A0A336MEX3</accession>
<dbReference type="SUPFAM" id="SSF56059">
    <property type="entry name" value="Glutathione synthetase ATP-binding domain-like"/>
    <property type="match status" value="1"/>
</dbReference>
<evidence type="ECO:0000313" key="9">
    <source>
        <dbReference type="EMBL" id="SSX24608.1"/>
    </source>
</evidence>
<sequence length="965" mass="108297">MLGDYLTNFQRLSLYKAKQKHSTPDFFNMPITDKSVHAKKQDKSSGQHLAPWITGGPLGSKETVLVFRTCVLSSHNLESESFHQDANSCTNNTTTNKSHNNTKDVLAPLPKNINIQRPSPPLAVIDVSNVSSSDSSSSGVSSMKSSASGSAHHGMKLKSSSSKKRHLESSPSSSSLSNFSSCDSVEMENEIRTTGTKNKIASKSKSIDDKENIIIEPIDKSEMPGAIFNICYKFMNTETRLLRKILSGHGMIEVGSDCHDFNLLWTGIHIKPDILRNLSAYQRVNHFPRSYELTRKDRLYKNIERMQHSRGYKHFDIVPQSFLLPADFKELVSAHNKNRGPWIVKPVASSRGRGIFIVNSPDSIPPDEQVVVAKYISDPLCIDGHKCDIRVYVAVTSFDPLLIYIYEEGLVRLATVKYDRNSENLWNPCMHLCNYSINKYHTDYIKSDNAGDEDVGHKWTLSALLRHLRSQGCNTEQLMANIEDLIIKAILACTQPIVSACRMFVPHFGNCFELYGFDILIDDTLKPWLLEVNLSPSLGCDSPLDTKVKACLLTDLLTLVGIPALSPLMKATYDSKCKTRSLSSYRRVNSADFVHTMNNPKKMTMSTLTAEESRIVKAAKAQFERHGGFVRVFPTSDSYQKYGMFLDPVTGVPCASGTNGSGTYLMIIPHNYNLMLHQQLFPNSSDNQTHSSPSIIDRIDRYERALRSSAPITLGPKNNSNKCIDEARRLRLQMRKLIENGHELSILQARRAFGLYLEFILKRLSQEPKHHHEELILKFLYKAGLHMRQPFFIRNFSHKVIGKDRGALVAKQLGDYLHIYNKDTEAYVDSFDRIGMVPIKIFDDFLSHANESDLENILTLHTNCTQQMPFLYSGCNANVPQAPPIPVGAHGFLKALPNFAPGPNKDFSRLEAHSYKTVPRVSKSNGKALNEKIQTTKLSPTKKKITLYTSASSLGREKLGNSSGW</sequence>
<feature type="region of interest" description="Disordered" evidence="7">
    <location>
        <begin position="125"/>
        <end position="181"/>
    </location>
</feature>
<evidence type="ECO:0000256" key="6">
    <source>
        <dbReference type="ARBA" id="ARBA00049274"/>
    </source>
</evidence>
<keyword evidence="4" id="KW-0067">ATP-binding</keyword>
<dbReference type="GO" id="GO:0000226">
    <property type="term" value="P:microtubule cytoskeleton organization"/>
    <property type="evidence" value="ECO:0007669"/>
    <property type="project" value="TreeGrafter"/>
</dbReference>
<keyword evidence="2" id="KW-0436">Ligase</keyword>
<dbReference type="GO" id="GO:0036064">
    <property type="term" value="C:ciliary basal body"/>
    <property type="evidence" value="ECO:0007669"/>
    <property type="project" value="TreeGrafter"/>
</dbReference>
<feature type="compositionally biased region" description="Low complexity" evidence="7">
    <location>
        <begin position="87"/>
        <end position="99"/>
    </location>
</feature>
<dbReference type="OMA" id="WITSGKM"/>
<feature type="compositionally biased region" description="Low complexity" evidence="7">
    <location>
        <begin position="169"/>
        <end position="181"/>
    </location>
</feature>
<feature type="region of interest" description="Disordered" evidence="7">
    <location>
        <begin position="81"/>
        <end position="105"/>
    </location>
</feature>
<dbReference type="GO" id="GO:0070740">
    <property type="term" value="F:tubulin-glutamic acid ligase activity"/>
    <property type="evidence" value="ECO:0007669"/>
    <property type="project" value="TreeGrafter"/>
</dbReference>
<protein>
    <recommendedName>
        <fullName evidence="5">Tubulin--tyrosine ligase-like protein 5</fullName>
    </recommendedName>
</protein>
<keyword evidence="3" id="KW-0547">Nucleotide-binding</keyword>
<evidence type="ECO:0000256" key="2">
    <source>
        <dbReference type="ARBA" id="ARBA00022598"/>
    </source>
</evidence>
<dbReference type="PROSITE" id="PS51221">
    <property type="entry name" value="TTL"/>
    <property type="match status" value="1"/>
</dbReference>
<reference evidence="9" key="2">
    <citation type="submission" date="2018-07" db="EMBL/GenBank/DDBJ databases">
        <authorList>
            <person name="Quirk P.G."/>
            <person name="Krulwich T.A."/>
        </authorList>
    </citation>
    <scope>NUCLEOTIDE SEQUENCE</scope>
</reference>
<reference evidence="8" key="1">
    <citation type="submission" date="2018-04" db="EMBL/GenBank/DDBJ databases">
        <authorList>
            <person name="Go L.Y."/>
            <person name="Mitchell J.A."/>
        </authorList>
    </citation>
    <scope>NUCLEOTIDE SEQUENCE</scope>
    <source>
        <tissue evidence="8">Whole organism</tissue>
    </source>
</reference>
<evidence type="ECO:0000313" key="8">
    <source>
        <dbReference type="EMBL" id="SSX04243.1"/>
    </source>
</evidence>
<evidence type="ECO:0000256" key="5">
    <source>
        <dbReference type="ARBA" id="ARBA00041448"/>
    </source>
</evidence>
<dbReference type="VEuPathDB" id="VectorBase:CSON011041"/>
<proteinExistence type="inferred from homology"/>
<comment type="catalytic activity">
    <reaction evidence="6">
        <text>L-glutamyl-[protein] + L-glutamate + ATP = gamma-L-glutamyl-L-glutamyl-[protein] + ADP + phosphate + H(+)</text>
        <dbReference type="Rhea" id="RHEA:60144"/>
        <dbReference type="Rhea" id="RHEA-COMP:10208"/>
        <dbReference type="Rhea" id="RHEA-COMP:15517"/>
        <dbReference type="ChEBI" id="CHEBI:15378"/>
        <dbReference type="ChEBI" id="CHEBI:29973"/>
        <dbReference type="ChEBI" id="CHEBI:29985"/>
        <dbReference type="ChEBI" id="CHEBI:30616"/>
        <dbReference type="ChEBI" id="CHEBI:43474"/>
        <dbReference type="ChEBI" id="CHEBI:143622"/>
        <dbReference type="ChEBI" id="CHEBI:456216"/>
    </reaction>
    <physiologicalReaction direction="left-to-right" evidence="6">
        <dbReference type="Rhea" id="RHEA:60145"/>
    </physiologicalReaction>
</comment>
<evidence type="ECO:0000256" key="7">
    <source>
        <dbReference type="SAM" id="MobiDB-lite"/>
    </source>
</evidence>
<feature type="compositionally biased region" description="Basic residues" evidence="7">
    <location>
        <begin position="153"/>
        <end position="166"/>
    </location>
</feature>
<dbReference type="InterPro" id="IPR004344">
    <property type="entry name" value="TTL/TTLL_fam"/>
</dbReference>
<comment type="similarity">
    <text evidence="1">Belongs to the tubulin--tyrosine ligase family.</text>
</comment>
<dbReference type="AlphaFoldDB" id="A0A336MEX3"/>
<dbReference type="Pfam" id="PF03133">
    <property type="entry name" value="TTL"/>
    <property type="match status" value="1"/>
</dbReference>
<dbReference type="GO" id="GO:0015631">
    <property type="term" value="F:tubulin binding"/>
    <property type="evidence" value="ECO:0007669"/>
    <property type="project" value="TreeGrafter"/>
</dbReference>
<gene>
    <name evidence="9" type="primary">CSON011041</name>
</gene>
<dbReference type="Gene3D" id="3.30.470.20">
    <property type="entry name" value="ATP-grasp fold, B domain"/>
    <property type="match status" value="1"/>
</dbReference>
<dbReference type="GO" id="GO:0005524">
    <property type="term" value="F:ATP binding"/>
    <property type="evidence" value="ECO:0007669"/>
    <property type="project" value="UniProtKB-KW"/>
</dbReference>
<evidence type="ECO:0000256" key="3">
    <source>
        <dbReference type="ARBA" id="ARBA00022741"/>
    </source>
</evidence>
<evidence type="ECO:0000256" key="4">
    <source>
        <dbReference type="ARBA" id="ARBA00022840"/>
    </source>
</evidence>
<feature type="compositionally biased region" description="Low complexity" evidence="7">
    <location>
        <begin position="126"/>
        <end position="152"/>
    </location>
</feature>
<organism evidence="9">
    <name type="scientific">Culicoides sonorensis</name>
    <name type="common">Biting midge</name>
    <dbReference type="NCBI Taxonomy" id="179676"/>
    <lineage>
        <taxon>Eukaryota</taxon>
        <taxon>Metazoa</taxon>
        <taxon>Ecdysozoa</taxon>
        <taxon>Arthropoda</taxon>
        <taxon>Hexapoda</taxon>
        <taxon>Insecta</taxon>
        <taxon>Pterygota</taxon>
        <taxon>Neoptera</taxon>
        <taxon>Endopterygota</taxon>
        <taxon>Diptera</taxon>
        <taxon>Nematocera</taxon>
        <taxon>Chironomoidea</taxon>
        <taxon>Ceratopogonidae</taxon>
        <taxon>Ceratopogoninae</taxon>
        <taxon>Culicoides</taxon>
        <taxon>Monoculicoides</taxon>
    </lineage>
</organism>
<dbReference type="EMBL" id="UFQS01000467">
    <property type="protein sequence ID" value="SSX04243.1"/>
    <property type="molecule type" value="Genomic_DNA"/>
</dbReference>
<evidence type="ECO:0000256" key="1">
    <source>
        <dbReference type="ARBA" id="ARBA00006820"/>
    </source>
</evidence>
<name>A0A336MEX3_CULSO</name>
<dbReference type="PANTHER" id="PTHR12241:SF145">
    <property type="entry name" value="TUBULIN POLYGLUTAMYLASE TTLL5"/>
    <property type="match status" value="1"/>
</dbReference>
<dbReference type="PANTHER" id="PTHR12241">
    <property type="entry name" value="TUBULIN POLYGLUTAMYLASE"/>
    <property type="match status" value="1"/>
</dbReference>
<dbReference type="EMBL" id="UFQT01000467">
    <property type="protein sequence ID" value="SSX24608.1"/>
    <property type="molecule type" value="Genomic_DNA"/>
</dbReference>